<dbReference type="OrthoDB" id="417697at2759"/>
<dbReference type="AlphaFoldDB" id="A0A1J9QXQ3"/>
<dbReference type="VEuPathDB" id="FungiDB:ACJ73_03629"/>
<organism evidence="1 2">
    <name type="scientific">Blastomyces percursus</name>
    <dbReference type="NCBI Taxonomy" id="1658174"/>
    <lineage>
        <taxon>Eukaryota</taxon>
        <taxon>Fungi</taxon>
        <taxon>Dikarya</taxon>
        <taxon>Ascomycota</taxon>
        <taxon>Pezizomycotina</taxon>
        <taxon>Eurotiomycetes</taxon>
        <taxon>Eurotiomycetidae</taxon>
        <taxon>Onygenales</taxon>
        <taxon>Ajellomycetaceae</taxon>
        <taxon>Blastomyces</taxon>
    </lineage>
</organism>
<reference evidence="1 2" key="1">
    <citation type="submission" date="2015-08" db="EMBL/GenBank/DDBJ databases">
        <title>Emmonsia species relationships and genome sequence.</title>
        <authorList>
            <person name="Cuomo C.A."/>
            <person name="Schwartz I.S."/>
            <person name="Kenyon C."/>
            <person name="De Hoog G.S."/>
            <person name="Govender N.P."/>
            <person name="Botha A."/>
            <person name="Moreno L."/>
            <person name="De Vries M."/>
            <person name="Munoz J.F."/>
            <person name="Stielow J.B."/>
        </authorList>
    </citation>
    <scope>NUCLEOTIDE SEQUENCE [LARGE SCALE GENOMIC DNA]</scope>
    <source>
        <strain evidence="1 2">EI222</strain>
    </source>
</reference>
<protein>
    <submittedName>
        <fullName evidence="1">Uncharacterized protein</fullName>
    </submittedName>
</protein>
<proteinExistence type="predicted"/>
<name>A0A1J9QXQ3_9EURO</name>
<keyword evidence="2" id="KW-1185">Reference proteome</keyword>
<comment type="caution">
    <text evidence="1">The sequence shown here is derived from an EMBL/GenBank/DDBJ whole genome shotgun (WGS) entry which is preliminary data.</text>
</comment>
<dbReference type="EMBL" id="LGTZ01000448">
    <property type="protein sequence ID" value="OJD25011.1"/>
    <property type="molecule type" value="Genomic_DNA"/>
</dbReference>
<dbReference type="Proteomes" id="UP000242791">
    <property type="component" value="Unassembled WGS sequence"/>
</dbReference>
<dbReference type="STRING" id="1658174.A0A1J9QXQ3"/>
<evidence type="ECO:0000313" key="2">
    <source>
        <dbReference type="Proteomes" id="UP000242791"/>
    </source>
</evidence>
<accession>A0A1J9QXQ3</accession>
<gene>
    <name evidence="1" type="ORF">ACJ73_03629</name>
</gene>
<evidence type="ECO:0000313" key="1">
    <source>
        <dbReference type="EMBL" id="OJD25011.1"/>
    </source>
</evidence>
<sequence>MLPKVLETQMLSENKPIDIAEIDAKRVELAGRFEQAFASGYYSLVFLRVGMKPLA</sequence>